<dbReference type="STRING" id="336566.ABB30_12900"/>
<dbReference type="Proteomes" id="UP000050956">
    <property type="component" value="Unassembled WGS sequence"/>
</dbReference>
<accession>A0A0R0D0T4</accession>
<comment type="caution">
    <text evidence="1">The sequence shown here is derived from an EMBL/GenBank/DDBJ whole genome shotgun (WGS) entry which is preliminary data.</text>
</comment>
<keyword evidence="2" id="KW-1185">Reference proteome</keyword>
<dbReference type="PATRIC" id="fig|336566.3.peg.2086"/>
<dbReference type="AlphaFoldDB" id="A0A0R0D0T4"/>
<name>A0A0R0D0T4_9GAMM</name>
<protein>
    <recommendedName>
        <fullName evidence="3">BioF2-like acetyltransferase domain-containing protein</fullName>
    </recommendedName>
</protein>
<evidence type="ECO:0000313" key="2">
    <source>
        <dbReference type="Proteomes" id="UP000050956"/>
    </source>
</evidence>
<organism evidence="1 2">
    <name type="scientific">Stenotrophomonas ginsengisoli</name>
    <dbReference type="NCBI Taxonomy" id="336566"/>
    <lineage>
        <taxon>Bacteria</taxon>
        <taxon>Pseudomonadati</taxon>
        <taxon>Pseudomonadota</taxon>
        <taxon>Gammaproteobacteria</taxon>
        <taxon>Lysobacterales</taxon>
        <taxon>Lysobacteraceae</taxon>
        <taxon>Stenotrophomonas</taxon>
    </lineage>
</organism>
<dbReference type="EMBL" id="LDJM01000034">
    <property type="protein sequence ID" value="KRG75093.1"/>
    <property type="molecule type" value="Genomic_DNA"/>
</dbReference>
<evidence type="ECO:0008006" key="3">
    <source>
        <dbReference type="Google" id="ProtNLM"/>
    </source>
</evidence>
<evidence type="ECO:0000313" key="1">
    <source>
        <dbReference type="EMBL" id="KRG75093.1"/>
    </source>
</evidence>
<proteinExistence type="predicted"/>
<sequence>MERFAGNVLAYLARYEGANANALARNLDAGIEAVDAGSTWLPVTVNHGEAGNAWVCSPRSTYIDYAAEEARRLLPAAIGRPLAGLCGQLARLADACALDRAVALNNWCLSTNLYPPLASLDIDRAIDQARQRWPQHALWLRSLNRHDNGDWLDALQARGFVLIASRQVWLYPDLDAAARLPNMRADARLLQRQDLHWCDNAAIRAEDAPRIAQLYAQLYLGKYSRWNPDYRPQMIADWHRDGLLRLEGWRDDAGQLQCIAGMFGTEHHVSTPIVGYDTAAPARLALYRTLTATSYRQARLSQRHLNLSAGAARFKRLRGGQAAIEYSAVWAPPQARRTRALLHALGLLTRRLGEPLMRHYRL</sequence>
<gene>
    <name evidence="1" type="ORF">ABB30_12900</name>
</gene>
<reference evidence="1 2" key="1">
    <citation type="submission" date="2015-05" db="EMBL/GenBank/DDBJ databases">
        <title>Genome sequencing and analysis of members of genus Stenotrophomonas.</title>
        <authorList>
            <person name="Patil P.P."/>
            <person name="Midha S."/>
            <person name="Patil P.B."/>
        </authorList>
    </citation>
    <scope>NUCLEOTIDE SEQUENCE [LARGE SCALE GENOMIC DNA]</scope>
    <source>
        <strain evidence="1 2">DSM 24757</strain>
    </source>
</reference>